<evidence type="ECO:0000313" key="1">
    <source>
        <dbReference type="EMBL" id="PZT47186.1"/>
    </source>
</evidence>
<organism evidence="1 2">
    <name type="scientific">Helicobacter valdiviensis</name>
    <dbReference type="NCBI Taxonomy" id="1458358"/>
    <lineage>
        <taxon>Bacteria</taxon>
        <taxon>Pseudomonadati</taxon>
        <taxon>Campylobacterota</taxon>
        <taxon>Epsilonproteobacteria</taxon>
        <taxon>Campylobacterales</taxon>
        <taxon>Helicobacteraceae</taxon>
        <taxon>Helicobacter</taxon>
    </lineage>
</organism>
<keyword evidence="2" id="KW-1185">Reference proteome</keyword>
<evidence type="ECO:0000313" key="2">
    <source>
        <dbReference type="Proteomes" id="UP000249746"/>
    </source>
</evidence>
<dbReference type="OrthoDB" id="9782387at2"/>
<reference evidence="1 2" key="1">
    <citation type="submission" date="2017-03" db="EMBL/GenBank/DDBJ databases">
        <title>Genomic and clinical evidence uncovers the enterohepatic species Helicobacter valdiviensis as a potential human intestinal pathogen.</title>
        <authorList>
            <person name="Fresia P."/>
            <person name="Jara R."/>
            <person name="Sierra R."/>
            <person name="Ferres I."/>
            <person name="Greif G."/>
            <person name="Iraola G."/>
            <person name="Collado L."/>
        </authorList>
    </citation>
    <scope>NUCLEOTIDE SEQUENCE [LARGE SCALE GENOMIC DNA]</scope>
    <source>
        <strain evidence="1 2">WBE14</strain>
    </source>
</reference>
<dbReference type="Proteomes" id="UP000249746">
    <property type="component" value="Unassembled WGS sequence"/>
</dbReference>
<proteinExistence type="predicted"/>
<accession>A0A2W6NIK1</accession>
<gene>
    <name evidence="1" type="ORF">B6S12_10410</name>
</gene>
<dbReference type="AlphaFoldDB" id="A0A2W6NIK1"/>
<dbReference type="EMBL" id="NBIU01000070">
    <property type="protein sequence ID" value="PZT47186.1"/>
    <property type="molecule type" value="Genomic_DNA"/>
</dbReference>
<sequence length="77" mass="9299">MYPCPIVANIEYFNKYFNKELKVSDLDYLQLKDVESYNDILNFTSKPVPFCQYCAIEKMDRRPWEKSENKISEYVIE</sequence>
<comment type="caution">
    <text evidence="1">The sequence shown here is derived from an EMBL/GenBank/DDBJ whole genome shotgun (WGS) entry which is preliminary data.</text>
</comment>
<name>A0A2W6NIK1_9HELI</name>
<protein>
    <submittedName>
        <fullName evidence="1">Uncharacterized protein</fullName>
    </submittedName>
</protein>
<dbReference type="RefSeq" id="WP_146239365.1">
    <property type="nucleotide sequence ID" value="NZ_NBIU01000070.1"/>
</dbReference>